<dbReference type="Proteomes" id="UP000519897">
    <property type="component" value="Unassembled WGS sequence"/>
</dbReference>
<protein>
    <recommendedName>
        <fullName evidence="4">Histidine kinase</fullName>
    </recommendedName>
</protein>
<organism evidence="2 3">
    <name type="scientific">Rhizobium rhizoryzae</name>
    <dbReference type="NCBI Taxonomy" id="451876"/>
    <lineage>
        <taxon>Bacteria</taxon>
        <taxon>Pseudomonadati</taxon>
        <taxon>Pseudomonadota</taxon>
        <taxon>Alphaproteobacteria</taxon>
        <taxon>Hyphomicrobiales</taxon>
        <taxon>Rhizobiaceae</taxon>
        <taxon>Rhizobium/Agrobacterium group</taxon>
        <taxon>Rhizobium</taxon>
    </lineage>
</organism>
<evidence type="ECO:0000313" key="2">
    <source>
        <dbReference type="EMBL" id="MBB4143353.1"/>
    </source>
</evidence>
<accession>A0A7W6PQC5</accession>
<sequence>MKKLFAAAAVAALLFPAASFAETLAFPSDKPVASITIPDSWNPEETDTGIQATSSDEAIYLAIDVADAADAGKVVDEAIKFLDKNGVKVDESTQKQSEDTINGMKMMNFDWSGKDKDGPVNIGLSVLAPSANKVLLITYWGTKGEQEKHAQDLIGIISSLKPAK</sequence>
<dbReference type="RefSeq" id="WP_062555288.1">
    <property type="nucleotide sequence ID" value="NZ_CP049250.1"/>
</dbReference>
<gene>
    <name evidence="2" type="ORF">GGQ72_001852</name>
</gene>
<keyword evidence="1" id="KW-0732">Signal</keyword>
<feature type="signal peptide" evidence="1">
    <location>
        <begin position="1"/>
        <end position="21"/>
    </location>
</feature>
<proteinExistence type="predicted"/>
<feature type="chain" id="PRO_5031372965" description="Histidine kinase" evidence="1">
    <location>
        <begin position="22"/>
        <end position="164"/>
    </location>
</feature>
<comment type="caution">
    <text evidence="2">The sequence shown here is derived from an EMBL/GenBank/DDBJ whole genome shotgun (WGS) entry which is preliminary data.</text>
</comment>
<evidence type="ECO:0000256" key="1">
    <source>
        <dbReference type="SAM" id="SignalP"/>
    </source>
</evidence>
<reference evidence="2 3" key="1">
    <citation type="submission" date="2020-08" db="EMBL/GenBank/DDBJ databases">
        <title>Genomic Encyclopedia of Type Strains, Phase IV (KMG-IV): sequencing the most valuable type-strain genomes for metagenomic binning, comparative biology and taxonomic classification.</title>
        <authorList>
            <person name="Goeker M."/>
        </authorList>
    </citation>
    <scope>NUCLEOTIDE SEQUENCE [LARGE SCALE GENOMIC DNA]</scope>
    <source>
        <strain evidence="2 3">DSM 29514</strain>
    </source>
</reference>
<keyword evidence="3" id="KW-1185">Reference proteome</keyword>
<dbReference type="AlphaFoldDB" id="A0A7W6PQC5"/>
<evidence type="ECO:0000313" key="3">
    <source>
        <dbReference type="Proteomes" id="UP000519897"/>
    </source>
</evidence>
<name>A0A7W6PQC5_9HYPH</name>
<evidence type="ECO:0008006" key="4">
    <source>
        <dbReference type="Google" id="ProtNLM"/>
    </source>
</evidence>
<dbReference type="EMBL" id="JACIEC010000001">
    <property type="protein sequence ID" value="MBB4143353.1"/>
    <property type="molecule type" value="Genomic_DNA"/>
</dbReference>